<keyword evidence="3 7" id="KW-0349">Heme</keyword>
<evidence type="ECO:0000256" key="7">
    <source>
        <dbReference type="PIRSR" id="PIRSR601486-1"/>
    </source>
</evidence>
<evidence type="ECO:0000256" key="5">
    <source>
        <dbReference type="ARBA" id="ARBA00023004"/>
    </source>
</evidence>
<dbReference type="KEGG" id="ble:BleG1_2518"/>
<dbReference type="eggNOG" id="COG2346">
    <property type="taxonomic scope" value="Bacteria"/>
</dbReference>
<reference evidence="8 9" key="1">
    <citation type="journal article" date="2014" name="Gene">
        <title>A comparative genomic analysis of the alkalitolerant soil bacterium Bacillus lehensis G1.</title>
        <authorList>
            <person name="Noor Y.M."/>
            <person name="Samsulrizal N.H."/>
            <person name="Jema'on N.A."/>
            <person name="Low K.O."/>
            <person name="Ramli A.N."/>
            <person name="Alias N.I."/>
            <person name="Damis S.I."/>
            <person name="Fuzi S.F."/>
            <person name="Isa M.N."/>
            <person name="Murad A.M."/>
            <person name="Raih M.F."/>
            <person name="Bakar F.D."/>
            <person name="Najimudin N."/>
            <person name="Mahadi N.M."/>
            <person name="Illias R.M."/>
        </authorList>
    </citation>
    <scope>NUCLEOTIDE SEQUENCE [LARGE SCALE GENOMIC DNA]</scope>
    <source>
        <strain evidence="8 9">G1</strain>
    </source>
</reference>
<dbReference type="PANTHER" id="PTHR47366">
    <property type="entry name" value="TWO-ON-TWO HEMOGLOBIN-3"/>
    <property type="match status" value="1"/>
</dbReference>
<dbReference type="PROSITE" id="PS01213">
    <property type="entry name" value="GLOBIN_FAM_2"/>
    <property type="match status" value="1"/>
</dbReference>
<comment type="similarity">
    <text evidence="6">Belongs to the truncated hemoglobin family. Group II subfamily.</text>
</comment>
<dbReference type="FunFam" id="1.10.490.10:FF:000004">
    <property type="entry name" value="Group 2 hemoglobin yjbI"/>
    <property type="match status" value="1"/>
</dbReference>
<keyword evidence="5" id="KW-0408">Iron</keyword>
<dbReference type="Proteomes" id="UP000027142">
    <property type="component" value="Chromosome"/>
</dbReference>
<evidence type="ECO:0000256" key="2">
    <source>
        <dbReference type="ARBA" id="ARBA00022448"/>
    </source>
</evidence>
<dbReference type="InterPro" id="IPR001486">
    <property type="entry name" value="Hemoglobin_trunc"/>
</dbReference>
<dbReference type="EMBL" id="CP003923">
    <property type="protein sequence ID" value="AIC95085.1"/>
    <property type="molecule type" value="Genomic_DNA"/>
</dbReference>
<comment type="cofactor">
    <cofactor evidence="1">
        <name>heme</name>
        <dbReference type="ChEBI" id="CHEBI:30413"/>
    </cofactor>
</comment>
<dbReference type="GO" id="GO:0046872">
    <property type="term" value="F:metal ion binding"/>
    <property type="evidence" value="ECO:0007669"/>
    <property type="project" value="UniProtKB-KW"/>
</dbReference>
<organism evidence="8 9">
    <name type="scientific">Shouchella lehensis G1</name>
    <dbReference type="NCBI Taxonomy" id="1246626"/>
    <lineage>
        <taxon>Bacteria</taxon>
        <taxon>Bacillati</taxon>
        <taxon>Bacillota</taxon>
        <taxon>Bacilli</taxon>
        <taxon>Bacillales</taxon>
        <taxon>Bacillaceae</taxon>
        <taxon>Shouchella</taxon>
    </lineage>
</organism>
<dbReference type="InterPro" id="IPR009050">
    <property type="entry name" value="Globin-like_sf"/>
</dbReference>
<protein>
    <submittedName>
        <fullName evidence="8">Globin</fullName>
    </submittedName>
</protein>
<evidence type="ECO:0000256" key="3">
    <source>
        <dbReference type="ARBA" id="ARBA00022617"/>
    </source>
</evidence>
<dbReference type="STRING" id="1246626.BleG1_2518"/>
<evidence type="ECO:0000256" key="6">
    <source>
        <dbReference type="ARBA" id="ARBA00034496"/>
    </source>
</evidence>
<dbReference type="HOGENOM" id="CLU_103526_3_0_9"/>
<dbReference type="Pfam" id="PF01152">
    <property type="entry name" value="Bac_globin"/>
    <property type="match status" value="1"/>
</dbReference>
<proteinExistence type="inferred from homology"/>
<dbReference type="PATRIC" id="fig|1246626.3.peg.2508"/>
<feature type="binding site" description="distal binding residue" evidence="7">
    <location>
        <position position="121"/>
    </location>
    <ligand>
        <name>heme</name>
        <dbReference type="ChEBI" id="CHEBI:30413"/>
    </ligand>
    <ligandPart>
        <name>Fe</name>
        <dbReference type="ChEBI" id="CHEBI:18248"/>
    </ligandPart>
</feature>
<dbReference type="GO" id="GO:0019825">
    <property type="term" value="F:oxygen binding"/>
    <property type="evidence" value="ECO:0007669"/>
    <property type="project" value="InterPro"/>
</dbReference>
<dbReference type="InterPro" id="IPR012292">
    <property type="entry name" value="Globin/Proto"/>
</dbReference>
<sequence length="131" mass="14951">MPDQNKTSPYALMGGDATLDPLVEAFYGYVKNHSDLTHLFPDDLTETKDKQKKFLTQFFGGPQAYTEEYGHPRLRARHMPFVISPVQADAWLACMEKAMDDVHLSGEIREFMMQRLTLTAHHMVNHASAPR</sequence>
<accession>A0A060LZA5</accession>
<dbReference type="InterPro" id="IPR019795">
    <property type="entry name" value="Globin_bac-like_CS"/>
</dbReference>
<dbReference type="RefSeq" id="WP_038481403.1">
    <property type="nucleotide sequence ID" value="NZ_CP003923.1"/>
</dbReference>
<name>A0A060LZA5_9BACI</name>
<dbReference type="InterPro" id="IPR044203">
    <property type="entry name" value="GlbO/GLB3-like"/>
</dbReference>
<dbReference type="Gene3D" id="1.10.490.10">
    <property type="entry name" value="Globins"/>
    <property type="match status" value="1"/>
</dbReference>
<dbReference type="OrthoDB" id="9790913at2"/>
<evidence type="ECO:0000313" key="8">
    <source>
        <dbReference type="EMBL" id="AIC95085.1"/>
    </source>
</evidence>
<evidence type="ECO:0000313" key="9">
    <source>
        <dbReference type="Proteomes" id="UP000027142"/>
    </source>
</evidence>
<keyword evidence="2" id="KW-0813">Transport</keyword>
<dbReference type="SUPFAM" id="SSF46458">
    <property type="entry name" value="Globin-like"/>
    <property type="match status" value="1"/>
</dbReference>
<dbReference type="GO" id="GO:0005344">
    <property type="term" value="F:oxygen carrier activity"/>
    <property type="evidence" value="ECO:0007669"/>
    <property type="project" value="InterPro"/>
</dbReference>
<dbReference type="AlphaFoldDB" id="A0A060LZA5"/>
<evidence type="ECO:0000256" key="4">
    <source>
        <dbReference type="ARBA" id="ARBA00022723"/>
    </source>
</evidence>
<dbReference type="GO" id="GO:0020037">
    <property type="term" value="F:heme binding"/>
    <property type="evidence" value="ECO:0007669"/>
    <property type="project" value="InterPro"/>
</dbReference>
<dbReference type="PANTHER" id="PTHR47366:SF1">
    <property type="entry name" value="TWO-ON-TWO HEMOGLOBIN-3"/>
    <property type="match status" value="1"/>
</dbReference>
<evidence type="ECO:0000256" key="1">
    <source>
        <dbReference type="ARBA" id="ARBA00001971"/>
    </source>
</evidence>
<gene>
    <name evidence="8" type="ORF">BleG1_2518</name>
</gene>
<keyword evidence="9" id="KW-1185">Reference proteome</keyword>
<keyword evidence="4" id="KW-0479">Metal-binding</keyword>